<evidence type="ECO:0000256" key="2">
    <source>
        <dbReference type="SAM" id="Phobius"/>
    </source>
</evidence>
<gene>
    <name evidence="3" type="ORF">ACFPM7_07100</name>
</gene>
<evidence type="ECO:0000256" key="1">
    <source>
        <dbReference type="SAM" id="MobiDB-lite"/>
    </source>
</evidence>
<accession>A0ABW0EKG7</accession>
<proteinExistence type="predicted"/>
<feature type="transmembrane region" description="Helical" evidence="2">
    <location>
        <begin position="67"/>
        <end position="87"/>
    </location>
</feature>
<sequence length="142" mass="13844">MTIVVRVLQALLLLAGLAAGIAAVTVGGMAGDRVGGVCYMRESPDPSSLEKVPSAGCATVGVYQAEAVSAVAIALAGIGAMVGAVAVGRMAPARAAAPRPGAAPHGYGPPLPQHQPGGPFPQQGPPTGQQPPIPPGQPYGPA</sequence>
<organism evidence="3 4">
    <name type="scientific">Actinokineospora guangxiensis</name>
    <dbReference type="NCBI Taxonomy" id="1490288"/>
    <lineage>
        <taxon>Bacteria</taxon>
        <taxon>Bacillati</taxon>
        <taxon>Actinomycetota</taxon>
        <taxon>Actinomycetes</taxon>
        <taxon>Pseudonocardiales</taxon>
        <taxon>Pseudonocardiaceae</taxon>
        <taxon>Actinokineospora</taxon>
    </lineage>
</organism>
<comment type="caution">
    <text evidence="3">The sequence shown here is derived from an EMBL/GenBank/DDBJ whole genome shotgun (WGS) entry which is preliminary data.</text>
</comment>
<keyword evidence="2" id="KW-0472">Membrane</keyword>
<evidence type="ECO:0000313" key="4">
    <source>
        <dbReference type="Proteomes" id="UP001596157"/>
    </source>
</evidence>
<keyword evidence="2" id="KW-0812">Transmembrane</keyword>
<evidence type="ECO:0000313" key="3">
    <source>
        <dbReference type="EMBL" id="MFC5286813.1"/>
    </source>
</evidence>
<name>A0ABW0EKG7_9PSEU</name>
<dbReference type="Proteomes" id="UP001596157">
    <property type="component" value="Unassembled WGS sequence"/>
</dbReference>
<reference evidence="4" key="1">
    <citation type="journal article" date="2019" name="Int. J. Syst. Evol. Microbiol.">
        <title>The Global Catalogue of Microorganisms (GCM) 10K type strain sequencing project: providing services to taxonomists for standard genome sequencing and annotation.</title>
        <authorList>
            <consortium name="The Broad Institute Genomics Platform"/>
            <consortium name="The Broad Institute Genome Sequencing Center for Infectious Disease"/>
            <person name="Wu L."/>
            <person name="Ma J."/>
        </authorList>
    </citation>
    <scope>NUCLEOTIDE SEQUENCE [LARGE SCALE GENOMIC DNA]</scope>
    <source>
        <strain evidence="4">CCUG 59778</strain>
    </source>
</reference>
<feature type="compositionally biased region" description="Pro residues" evidence="1">
    <location>
        <begin position="107"/>
        <end position="142"/>
    </location>
</feature>
<keyword evidence="2" id="KW-1133">Transmembrane helix</keyword>
<feature type="compositionally biased region" description="Low complexity" evidence="1">
    <location>
        <begin position="94"/>
        <end position="106"/>
    </location>
</feature>
<dbReference type="EMBL" id="JBHSKF010000003">
    <property type="protein sequence ID" value="MFC5286813.1"/>
    <property type="molecule type" value="Genomic_DNA"/>
</dbReference>
<keyword evidence="4" id="KW-1185">Reference proteome</keyword>
<dbReference type="RefSeq" id="WP_378245151.1">
    <property type="nucleotide sequence ID" value="NZ_JBHSKF010000003.1"/>
</dbReference>
<feature type="region of interest" description="Disordered" evidence="1">
    <location>
        <begin position="94"/>
        <end position="142"/>
    </location>
</feature>
<protein>
    <submittedName>
        <fullName evidence="3">Uncharacterized protein</fullName>
    </submittedName>
</protein>